<dbReference type="GO" id="GO:0046872">
    <property type="term" value="F:metal ion binding"/>
    <property type="evidence" value="ECO:0007669"/>
    <property type="project" value="UniProtKB-KW"/>
</dbReference>
<name>A0A2Z3YP44_9CORY</name>
<keyword evidence="2" id="KW-0045">Antibiotic biosynthesis</keyword>
<dbReference type="PROSITE" id="PS51471">
    <property type="entry name" value="FE2OG_OXY"/>
    <property type="match status" value="1"/>
</dbReference>
<dbReference type="InterPro" id="IPR044861">
    <property type="entry name" value="IPNS-like_FE2OG_OXY"/>
</dbReference>
<reference evidence="6" key="1">
    <citation type="submission" date="2017-11" db="EMBL/GenBank/DDBJ databases">
        <title>Otitis media/interna in a cat caused by the recently described species Corynebacterium provencense.</title>
        <authorList>
            <person name="Kittl S."/>
            <person name="Brodard I."/>
            <person name="Rychener L."/>
            <person name="Jores J."/>
            <person name="Roosje P."/>
            <person name="Gobeli Brawand S."/>
        </authorList>
    </citation>
    <scope>NUCLEOTIDE SEQUENCE [LARGE SCALE GENOMIC DNA]</scope>
    <source>
        <strain evidence="6">17KM38</strain>
    </source>
</reference>
<proteinExistence type="inferred from homology"/>
<dbReference type="Proteomes" id="UP000247696">
    <property type="component" value="Chromosome"/>
</dbReference>
<dbReference type="RefSeq" id="WP_110480903.1">
    <property type="nucleotide sequence ID" value="NZ_CP024988.1"/>
</dbReference>
<gene>
    <name evidence="5" type="ORF">Csp1_03150</name>
</gene>
<dbReference type="Pfam" id="PF14226">
    <property type="entry name" value="DIOX_N"/>
    <property type="match status" value="1"/>
</dbReference>
<organism evidence="5 6">
    <name type="scientific">Corynebacterium provencense</name>
    <dbReference type="NCBI Taxonomy" id="1737425"/>
    <lineage>
        <taxon>Bacteria</taxon>
        <taxon>Bacillati</taxon>
        <taxon>Actinomycetota</taxon>
        <taxon>Actinomycetes</taxon>
        <taxon>Mycobacteriales</taxon>
        <taxon>Corynebacteriaceae</taxon>
        <taxon>Corynebacterium</taxon>
    </lineage>
</organism>
<dbReference type="Gene3D" id="2.60.120.330">
    <property type="entry name" value="B-lactam Antibiotic, Isopenicillin N Synthase, Chain"/>
    <property type="match status" value="1"/>
</dbReference>
<dbReference type="STRING" id="1737425.GCA_900049755_02324"/>
<sequence>MVHSTTPTSTDTVPPELELESRMGGVGTETTDRAVPVIDVRNWELTDEEWDAKAEEFWDAATTIGFFQLTGFGITRQEIEAQFAEAERFFALPGDTLATVAKPKGRNVGFEHRSQIRPSTGTPDEKESYQITRPLMEGMWIDEDANPSVAGFREASLAFEAKCHEVAMRVLEFFAVKLGFPKDYFRKVHDPESDLHQCTLRMIHYMAMDARHNVADEHGNPIWRAGAHTDFNLLTLLFQTDGQSGLQVMPGAEAGGDVQAWTPVPARTDVLTCNIGDMLMRWSDDRLKSNFHRVKAADIGVDIPERYSMPYFAQADRDAVIAGPRGKYPPMTAGEYLDMRIQANFGKAESGKR</sequence>
<dbReference type="InterPro" id="IPR005123">
    <property type="entry name" value="Oxoglu/Fe-dep_dioxygenase_dom"/>
</dbReference>
<evidence type="ECO:0000313" key="6">
    <source>
        <dbReference type="Proteomes" id="UP000247696"/>
    </source>
</evidence>
<comment type="similarity">
    <text evidence="3">Belongs to the iron/ascorbate-dependent oxidoreductase family.</text>
</comment>
<accession>A0A2Z3YP44</accession>
<evidence type="ECO:0000256" key="1">
    <source>
        <dbReference type="ARBA" id="ARBA00004792"/>
    </source>
</evidence>
<dbReference type="InterPro" id="IPR026992">
    <property type="entry name" value="DIOX_N"/>
</dbReference>
<dbReference type="PANTHER" id="PTHR47990">
    <property type="entry name" value="2-OXOGLUTARATE (2OG) AND FE(II)-DEPENDENT OXYGENASE SUPERFAMILY PROTEIN-RELATED"/>
    <property type="match status" value="1"/>
</dbReference>
<dbReference type="OrthoDB" id="21825at2"/>
<evidence type="ECO:0000313" key="5">
    <source>
        <dbReference type="EMBL" id="AWT25141.1"/>
    </source>
</evidence>
<dbReference type="InterPro" id="IPR027443">
    <property type="entry name" value="IPNS-like_sf"/>
</dbReference>
<dbReference type="AlphaFoldDB" id="A0A2Z3YP44"/>
<dbReference type="KEGG" id="cpre:Csp1_03150"/>
<protein>
    <recommendedName>
        <fullName evidence="4">Fe2OG dioxygenase domain-containing protein</fullName>
    </recommendedName>
</protein>
<keyword evidence="3" id="KW-0408">Iron</keyword>
<keyword evidence="3" id="KW-0479">Metal-binding</keyword>
<keyword evidence="3" id="KW-0560">Oxidoreductase</keyword>
<dbReference type="InterPro" id="IPR050231">
    <property type="entry name" value="Iron_ascorbate_oxido_reductase"/>
</dbReference>
<evidence type="ECO:0000256" key="2">
    <source>
        <dbReference type="ARBA" id="ARBA00023194"/>
    </source>
</evidence>
<dbReference type="Pfam" id="PF03171">
    <property type="entry name" value="2OG-FeII_Oxy"/>
    <property type="match status" value="1"/>
</dbReference>
<dbReference type="SUPFAM" id="SSF51197">
    <property type="entry name" value="Clavaminate synthase-like"/>
    <property type="match status" value="1"/>
</dbReference>
<evidence type="ECO:0000256" key="3">
    <source>
        <dbReference type="RuleBase" id="RU003682"/>
    </source>
</evidence>
<evidence type="ECO:0000259" key="4">
    <source>
        <dbReference type="PROSITE" id="PS51471"/>
    </source>
</evidence>
<comment type="pathway">
    <text evidence="1">Antibiotic biosynthesis.</text>
</comment>
<dbReference type="EMBL" id="CP024988">
    <property type="protein sequence ID" value="AWT25141.1"/>
    <property type="molecule type" value="Genomic_DNA"/>
</dbReference>
<keyword evidence="6" id="KW-1185">Reference proteome</keyword>
<dbReference type="GO" id="GO:0016491">
    <property type="term" value="F:oxidoreductase activity"/>
    <property type="evidence" value="ECO:0007669"/>
    <property type="project" value="UniProtKB-KW"/>
</dbReference>
<feature type="domain" description="Fe2OG dioxygenase" evidence="4">
    <location>
        <begin position="194"/>
        <end position="315"/>
    </location>
</feature>
<dbReference type="GO" id="GO:0017000">
    <property type="term" value="P:antibiotic biosynthetic process"/>
    <property type="evidence" value="ECO:0007669"/>
    <property type="project" value="UniProtKB-KW"/>
</dbReference>